<dbReference type="EMBL" id="JAGGKP010000003">
    <property type="protein sequence ID" value="MBP1936918.1"/>
    <property type="molecule type" value="Genomic_DNA"/>
</dbReference>
<keyword evidence="1" id="KW-0418">Kinase</keyword>
<dbReference type="PANTHER" id="PTHR37816">
    <property type="entry name" value="YALI0E33011P"/>
    <property type="match status" value="1"/>
</dbReference>
<dbReference type="RefSeq" id="WP_245252158.1">
    <property type="nucleotide sequence ID" value="NZ_CBCRVE010000017.1"/>
</dbReference>
<dbReference type="SUPFAM" id="SSF52540">
    <property type="entry name" value="P-loop containing nucleoside triphosphate hydrolases"/>
    <property type="match status" value="1"/>
</dbReference>
<dbReference type="InterPro" id="IPR052922">
    <property type="entry name" value="Cytidylate_Kinase-2"/>
</dbReference>
<organism evidence="1 2">
    <name type="scientific">Paenibacillus sediminis</name>
    <dbReference type="NCBI Taxonomy" id="664909"/>
    <lineage>
        <taxon>Bacteria</taxon>
        <taxon>Bacillati</taxon>
        <taxon>Bacillota</taxon>
        <taxon>Bacilli</taxon>
        <taxon>Bacillales</taxon>
        <taxon>Paenibacillaceae</taxon>
        <taxon>Paenibacillus</taxon>
    </lineage>
</organism>
<dbReference type="GO" id="GO:0016301">
    <property type="term" value="F:kinase activity"/>
    <property type="evidence" value="ECO:0007669"/>
    <property type="project" value="UniProtKB-KW"/>
</dbReference>
<proteinExistence type="predicted"/>
<reference evidence="1 2" key="1">
    <citation type="submission" date="2021-03" db="EMBL/GenBank/DDBJ databases">
        <title>Genomic Encyclopedia of Type Strains, Phase IV (KMG-IV): sequencing the most valuable type-strain genomes for metagenomic binning, comparative biology and taxonomic classification.</title>
        <authorList>
            <person name="Goeker M."/>
        </authorList>
    </citation>
    <scope>NUCLEOTIDE SEQUENCE [LARGE SCALE GENOMIC DNA]</scope>
    <source>
        <strain evidence="1 2">DSM 23491</strain>
    </source>
</reference>
<comment type="caution">
    <text evidence="1">The sequence shown here is derived from an EMBL/GenBank/DDBJ whole genome shotgun (WGS) entry which is preliminary data.</text>
</comment>
<sequence>MNEKKICIIGSMGSGKTTIAKKISSRTQIPLYQTDNFVWDRSEFNKKYPAHVRDEILIKARLEDAWIIEGAHYQWGFESFEQADVIFILNPYVFIRDWRMVKRFIKTRVGWKNQIISRRYPI</sequence>
<evidence type="ECO:0000313" key="1">
    <source>
        <dbReference type="EMBL" id="MBP1936918.1"/>
    </source>
</evidence>
<dbReference type="Proteomes" id="UP001519273">
    <property type="component" value="Unassembled WGS sequence"/>
</dbReference>
<name>A0ABS4H322_9BACL</name>
<dbReference type="InterPro" id="IPR027417">
    <property type="entry name" value="P-loop_NTPase"/>
</dbReference>
<evidence type="ECO:0000313" key="2">
    <source>
        <dbReference type="Proteomes" id="UP001519273"/>
    </source>
</evidence>
<keyword evidence="1" id="KW-0808">Transferase</keyword>
<gene>
    <name evidence="1" type="ORF">J2Z20_001800</name>
</gene>
<accession>A0ABS4H322</accession>
<keyword evidence="2" id="KW-1185">Reference proteome</keyword>
<protein>
    <submittedName>
        <fullName evidence="1">Adenylate kinase family enzyme</fullName>
    </submittedName>
</protein>
<dbReference type="Gene3D" id="3.40.50.300">
    <property type="entry name" value="P-loop containing nucleotide triphosphate hydrolases"/>
    <property type="match status" value="1"/>
</dbReference>
<dbReference type="PANTHER" id="PTHR37816:SF2">
    <property type="entry name" value="DNA TOPOLOGY MODULATION PROTEIN FLAR-RELATED PROTEIN"/>
    <property type="match status" value="1"/>
</dbReference>